<sequence>MNRKDEHLSLAKAFHKEKSNDFDRVRFVHQSFAESAVNEVDISTSFLSFQLPQPFYVNAMTGGSQRAKEINQQLGIIAKETGLLVATGSVSAALKDASLADTYQIMRKENPDGLIFANIGAGLGVEEAKRALDLFQANALQIHVNVPQELVMPEGDRDFTNWLTKIEAIVQAVEVPVIVKEVGFGMSQETLEKLTSIGVQAADVSGQGGTSFTQIENARRKKRELSFLDDWGQSTVISLLESQNWQKKLTILG</sequence>
<organism evidence="1 2">
    <name type="scientific">Enterococcus faecalis</name>
    <name type="common">Streptococcus faecalis</name>
    <dbReference type="NCBI Taxonomy" id="1351"/>
    <lineage>
        <taxon>Bacteria</taxon>
        <taxon>Bacillati</taxon>
        <taxon>Bacillota</taxon>
        <taxon>Bacilli</taxon>
        <taxon>Lactobacillales</taxon>
        <taxon>Enterococcaceae</taxon>
        <taxon>Enterococcus</taxon>
    </lineage>
</organism>
<dbReference type="CDD" id="cd02811">
    <property type="entry name" value="IDI-2_FMN"/>
    <property type="match status" value="1"/>
</dbReference>
<dbReference type="SUPFAM" id="SSF51395">
    <property type="entry name" value="FMN-linked oxidoreductases"/>
    <property type="match status" value="1"/>
</dbReference>
<evidence type="ECO:0000313" key="2">
    <source>
        <dbReference type="Proteomes" id="UP000305511"/>
    </source>
</evidence>
<reference evidence="1 2" key="1">
    <citation type="submission" date="2019-02" db="EMBL/GenBank/DDBJ databases">
        <title>Bacteria dissemination in different level of health care in South Africa: the effectiveness of infections prevention and control.</title>
        <authorList>
            <person name="Shobo C."/>
            <person name="Amoako D.G."/>
            <person name="Allam M."/>
            <person name="Ismail A."/>
            <person name="Bester L.A."/>
            <person name="Essack S.Y."/>
        </authorList>
    </citation>
    <scope>NUCLEOTIDE SEQUENCE [LARGE SCALE GENOMIC DNA]</scope>
    <source>
        <strain evidence="1 2">2SIL2</strain>
    </source>
</reference>
<dbReference type="GO" id="GO:0008299">
    <property type="term" value="P:isoprenoid biosynthetic process"/>
    <property type="evidence" value="ECO:0007669"/>
    <property type="project" value="InterPro"/>
</dbReference>
<gene>
    <name evidence="1" type="ORF">EY666_03415</name>
</gene>
<feature type="non-terminal residue" evidence="1">
    <location>
        <position position="253"/>
    </location>
</feature>
<dbReference type="EC" id="5.3.3.2" evidence="1"/>
<comment type="caution">
    <text evidence="1">The sequence shown here is derived from an EMBL/GenBank/DDBJ whole genome shotgun (WGS) entry which is preliminary data.</text>
</comment>
<dbReference type="AlphaFoldDB" id="A0A4U3MLC8"/>
<dbReference type="NCBIfam" id="TIGR02151">
    <property type="entry name" value="IPP_isom_2"/>
    <property type="match status" value="1"/>
</dbReference>
<name>A0A4U3MLC8_ENTFL</name>
<dbReference type="InterPro" id="IPR013785">
    <property type="entry name" value="Aldolase_TIM"/>
</dbReference>
<dbReference type="PANTHER" id="PTHR43665">
    <property type="entry name" value="ISOPENTENYL-DIPHOSPHATE DELTA-ISOMERASE"/>
    <property type="match status" value="1"/>
</dbReference>
<evidence type="ECO:0000313" key="1">
    <source>
        <dbReference type="EMBL" id="TKK90281.1"/>
    </source>
</evidence>
<dbReference type="InterPro" id="IPR011179">
    <property type="entry name" value="IPdP_isomerase"/>
</dbReference>
<accession>A0A4U3MLC8</accession>
<dbReference type="GO" id="GO:0004452">
    <property type="term" value="F:isopentenyl-diphosphate delta-isomerase activity"/>
    <property type="evidence" value="ECO:0007669"/>
    <property type="project" value="UniProtKB-EC"/>
</dbReference>
<dbReference type="PANTHER" id="PTHR43665:SF1">
    <property type="entry name" value="ISOPENTENYL-DIPHOSPHATE DELTA-ISOMERASE"/>
    <property type="match status" value="1"/>
</dbReference>
<dbReference type="GO" id="GO:0010181">
    <property type="term" value="F:FMN binding"/>
    <property type="evidence" value="ECO:0007669"/>
    <property type="project" value="InterPro"/>
</dbReference>
<dbReference type="Gene3D" id="3.20.20.70">
    <property type="entry name" value="Aldolase class I"/>
    <property type="match status" value="1"/>
</dbReference>
<proteinExistence type="predicted"/>
<dbReference type="Proteomes" id="UP000305511">
    <property type="component" value="Unassembled WGS sequence"/>
</dbReference>
<protein>
    <submittedName>
        <fullName evidence="1">Type 2 isopentenyl-diphosphate Delta-isomerase</fullName>
        <ecNumber evidence="1">5.3.3.2</ecNumber>
    </submittedName>
</protein>
<keyword evidence="1" id="KW-0413">Isomerase</keyword>
<dbReference type="RefSeq" id="WP_137273867.1">
    <property type="nucleotide sequence ID" value="NZ_SIYF01000075.1"/>
</dbReference>
<dbReference type="EMBL" id="SIYF01000075">
    <property type="protein sequence ID" value="TKK90281.1"/>
    <property type="molecule type" value="Genomic_DNA"/>
</dbReference>